<proteinExistence type="predicted"/>
<dbReference type="AlphaFoldDB" id="A0A2N9GLT8"/>
<accession>A0A2N9GLT8</accession>
<dbReference type="Gene3D" id="3.30.420.10">
    <property type="entry name" value="Ribonuclease H-like superfamily/Ribonuclease H"/>
    <property type="match status" value="1"/>
</dbReference>
<dbReference type="GO" id="GO:0008408">
    <property type="term" value="F:3'-5' exonuclease activity"/>
    <property type="evidence" value="ECO:0007669"/>
    <property type="project" value="TreeGrafter"/>
</dbReference>
<keyword evidence="6" id="KW-0460">Magnesium</keyword>
<protein>
    <recommendedName>
        <fullName evidence="7">Exonuclease domain-containing protein</fullName>
    </recommendedName>
</protein>
<gene>
    <name evidence="8" type="ORF">FSB_LOCUS28281</name>
</gene>
<dbReference type="GO" id="GO:0046872">
    <property type="term" value="F:metal ion binding"/>
    <property type="evidence" value="ECO:0007669"/>
    <property type="project" value="UniProtKB-KW"/>
</dbReference>
<dbReference type="FunFam" id="3.30.420.10:FF:000040">
    <property type="entry name" value="Exonuclease family protein"/>
    <property type="match status" value="1"/>
</dbReference>
<organism evidence="8">
    <name type="scientific">Fagus sylvatica</name>
    <name type="common">Beechnut</name>
    <dbReference type="NCBI Taxonomy" id="28930"/>
    <lineage>
        <taxon>Eukaryota</taxon>
        <taxon>Viridiplantae</taxon>
        <taxon>Streptophyta</taxon>
        <taxon>Embryophyta</taxon>
        <taxon>Tracheophyta</taxon>
        <taxon>Spermatophyta</taxon>
        <taxon>Magnoliopsida</taxon>
        <taxon>eudicotyledons</taxon>
        <taxon>Gunneridae</taxon>
        <taxon>Pentapetalae</taxon>
        <taxon>rosids</taxon>
        <taxon>fabids</taxon>
        <taxon>Fagales</taxon>
        <taxon>Fagaceae</taxon>
        <taxon>Fagus</taxon>
    </lineage>
</organism>
<dbReference type="InterPro" id="IPR013520">
    <property type="entry name" value="Ribonucl_H"/>
</dbReference>
<dbReference type="CDD" id="cd06127">
    <property type="entry name" value="DEDDh"/>
    <property type="match status" value="1"/>
</dbReference>
<evidence type="ECO:0000256" key="6">
    <source>
        <dbReference type="ARBA" id="ARBA00022842"/>
    </source>
</evidence>
<reference evidence="8" key="1">
    <citation type="submission" date="2018-02" db="EMBL/GenBank/DDBJ databases">
        <authorList>
            <person name="Cohen D.B."/>
            <person name="Kent A.D."/>
        </authorList>
    </citation>
    <scope>NUCLEOTIDE SEQUENCE</scope>
</reference>
<dbReference type="Pfam" id="PF00929">
    <property type="entry name" value="RNase_T"/>
    <property type="match status" value="1"/>
</dbReference>
<dbReference type="InterPro" id="IPR036397">
    <property type="entry name" value="RNaseH_sf"/>
</dbReference>
<dbReference type="EMBL" id="OIVN01002084">
    <property type="protein sequence ID" value="SPD00399.1"/>
    <property type="molecule type" value="Genomic_DNA"/>
</dbReference>
<name>A0A2N9GLT8_FAGSY</name>
<dbReference type="InterPro" id="IPR012337">
    <property type="entry name" value="RNaseH-like_sf"/>
</dbReference>
<dbReference type="GO" id="GO:0003676">
    <property type="term" value="F:nucleic acid binding"/>
    <property type="evidence" value="ECO:0007669"/>
    <property type="project" value="InterPro"/>
</dbReference>
<evidence type="ECO:0000256" key="1">
    <source>
        <dbReference type="ARBA" id="ARBA00001946"/>
    </source>
</evidence>
<evidence type="ECO:0000313" key="8">
    <source>
        <dbReference type="EMBL" id="SPD00399.1"/>
    </source>
</evidence>
<dbReference type="PANTHER" id="PTHR30231">
    <property type="entry name" value="DNA POLYMERASE III SUBUNIT EPSILON"/>
    <property type="match status" value="1"/>
</dbReference>
<evidence type="ECO:0000256" key="4">
    <source>
        <dbReference type="ARBA" id="ARBA00022801"/>
    </source>
</evidence>
<evidence type="ECO:0000256" key="3">
    <source>
        <dbReference type="ARBA" id="ARBA00022723"/>
    </source>
</evidence>
<keyword evidence="5" id="KW-0269">Exonuclease</keyword>
<feature type="domain" description="Exonuclease" evidence="7">
    <location>
        <begin position="10"/>
        <end position="183"/>
    </location>
</feature>
<sequence length="188" mass="21268">MGSSSKDKFEIAFFDVETTMPTRPGQGRAILEFGAILVCPRTAVELDSYSTLVKPADIFLHSFVSRANGITRDALASAPTFLHIADRVYELLHGRIWAGHNIRSFDCVRIREAFKEIGKPAPEPKDTLDTFLLLRRSFGNRAANMEMDTLANYFKLGKQKHRSLADVRLNLEVFQYCATVLLWVILLF</sequence>
<keyword evidence="2" id="KW-0540">Nuclease</keyword>
<dbReference type="SMART" id="SM00479">
    <property type="entry name" value="EXOIII"/>
    <property type="match status" value="1"/>
</dbReference>
<comment type="cofactor">
    <cofactor evidence="1">
        <name>Mg(2+)</name>
        <dbReference type="ChEBI" id="CHEBI:18420"/>
    </cofactor>
</comment>
<keyword evidence="4" id="KW-0378">Hydrolase</keyword>
<keyword evidence="3" id="KW-0479">Metal-binding</keyword>
<evidence type="ECO:0000259" key="7">
    <source>
        <dbReference type="SMART" id="SM00479"/>
    </source>
</evidence>
<dbReference type="PANTHER" id="PTHR30231:SF4">
    <property type="entry name" value="PROTEIN NEN2"/>
    <property type="match status" value="1"/>
</dbReference>
<evidence type="ECO:0000256" key="2">
    <source>
        <dbReference type="ARBA" id="ARBA00022722"/>
    </source>
</evidence>
<evidence type="ECO:0000256" key="5">
    <source>
        <dbReference type="ARBA" id="ARBA00022839"/>
    </source>
</evidence>
<dbReference type="SUPFAM" id="SSF53098">
    <property type="entry name" value="Ribonuclease H-like"/>
    <property type="match status" value="1"/>
</dbReference>